<dbReference type="Proteomes" id="UP000056750">
    <property type="component" value="Chromosome"/>
</dbReference>
<dbReference type="EMBL" id="JAUOQI010000007">
    <property type="protein sequence ID" value="MDO6578031.1"/>
    <property type="molecule type" value="Genomic_DNA"/>
</dbReference>
<evidence type="ECO:0000313" key="5">
    <source>
        <dbReference type="EMBL" id="AMJ73136.1"/>
    </source>
</evidence>
<proteinExistence type="inferred from homology"/>
<feature type="binding site" evidence="4">
    <location>
        <position position="153"/>
    </location>
    <ligand>
        <name>a divalent metal cation</name>
        <dbReference type="ChEBI" id="CHEBI:60240"/>
        <label>2</label>
    </ligand>
</feature>
<dbReference type="PIRSF" id="PIRSF005902">
    <property type="entry name" value="DNase_TatD"/>
    <property type="match status" value="1"/>
</dbReference>
<dbReference type="InterPro" id="IPR032466">
    <property type="entry name" value="Metal_Hydrolase"/>
</dbReference>
<dbReference type="PROSITE" id="PS01091">
    <property type="entry name" value="TATD_3"/>
    <property type="match status" value="1"/>
</dbReference>
<dbReference type="RefSeq" id="WP_057794271.1">
    <property type="nucleotide sequence ID" value="NZ_CAXIBE010000025.1"/>
</dbReference>
<feature type="binding site" evidence="4">
    <location>
        <position position="92"/>
    </location>
    <ligand>
        <name>a divalent metal cation</name>
        <dbReference type="ChEBI" id="CHEBI:60240"/>
        <label>1</label>
    </ligand>
</feature>
<evidence type="ECO:0000256" key="2">
    <source>
        <dbReference type="ARBA" id="ARBA00022723"/>
    </source>
</evidence>
<dbReference type="PANTHER" id="PTHR46124:SF2">
    <property type="entry name" value="D-AMINOACYL-TRNA DEACYLASE"/>
    <property type="match status" value="1"/>
</dbReference>
<evidence type="ECO:0000313" key="8">
    <source>
        <dbReference type="Proteomes" id="UP001170717"/>
    </source>
</evidence>
<organism evidence="6 8">
    <name type="scientific">Alteromonas stellipolaris</name>
    <dbReference type="NCBI Taxonomy" id="233316"/>
    <lineage>
        <taxon>Bacteria</taxon>
        <taxon>Pseudomonadati</taxon>
        <taxon>Pseudomonadota</taxon>
        <taxon>Gammaproteobacteria</taxon>
        <taxon>Alteromonadales</taxon>
        <taxon>Alteromonadaceae</taxon>
        <taxon>Alteromonas/Salinimonas group</taxon>
        <taxon>Alteromonas</taxon>
    </lineage>
</organism>
<keyword evidence="3 6" id="KW-0378">Hydrolase</keyword>
<dbReference type="PROSITE" id="PS01090">
    <property type="entry name" value="TATD_2"/>
    <property type="match status" value="1"/>
</dbReference>
<dbReference type="SUPFAM" id="SSF51556">
    <property type="entry name" value="Metallo-dependent hydrolases"/>
    <property type="match status" value="1"/>
</dbReference>
<dbReference type="Gene3D" id="3.20.20.140">
    <property type="entry name" value="Metal-dependent hydrolases"/>
    <property type="match status" value="1"/>
</dbReference>
<evidence type="ECO:0000313" key="6">
    <source>
        <dbReference type="EMBL" id="MDO6578031.1"/>
    </source>
</evidence>
<dbReference type="PANTHER" id="PTHR46124">
    <property type="entry name" value="D-AMINOACYL-TRNA DEACYLASE"/>
    <property type="match status" value="1"/>
</dbReference>
<dbReference type="FunFam" id="3.20.20.140:FF:000005">
    <property type="entry name" value="TatD family hydrolase"/>
    <property type="match status" value="1"/>
</dbReference>
<dbReference type="AlphaFoldDB" id="A0AAW7Z0P9"/>
<reference evidence="6" key="2">
    <citation type="submission" date="2023-07" db="EMBL/GenBank/DDBJ databases">
        <title>Genome content predicts the carbon catabolic preferences of heterotrophic bacteria.</title>
        <authorList>
            <person name="Gralka M."/>
        </authorList>
    </citation>
    <scope>NUCLEOTIDE SEQUENCE</scope>
    <source>
        <strain evidence="6">F2M12</strain>
    </source>
</reference>
<dbReference type="CDD" id="cd01310">
    <property type="entry name" value="TatD_DNAse"/>
    <property type="match status" value="1"/>
</dbReference>
<name>A0AAW7Z0P9_9ALTE</name>
<dbReference type="GO" id="GO:0005829">
    <property type="term" value="C:cytosol"/>
    <property type="evidence" value="ECO:0007669"/>
    <property type="project" value="TreeGrafter"/>
</dbReference>
<dbReference type="Pfam" id="PF01026">
    <property type="entry name" value="TatD_DNase"/>
    <property type="match status" value="1"/>
</dbReference>
<evidence type="ECO:0000256" key="1">
    <source>
        <dbReference type="ARBA" id="ARBA00009275"/>
    </source>
</evidence>
<dbReference type="EMBL" id="CP013926">
    <property type="protein sequence ID" value="AMJ73136.1"/>
    <property type="molecule type" value="Genomic_DNA"/>
</dbReference>
<dbReference type="GO" id="GO:0016788">
    <property type="term" value="F:hydrolase activity, acting on ester bonds"/>
    <property type="evidence" value="ECO:0007669"/>
    <property type="project" value="InterPro"/>
</dbReference>
<keyword evidence="7" id="KW-1185">Reference proteome</keyword>
<dbReference type="InterPro" id="IPR018228">
    <property type="entry name" value="DNase_TatD-rel_CS"/>
</dbReference>
<keyword evidence="2 4" id="KW-0479">Metal-binding</keyword>
<protein>
    <submittedName>
        <fullName evidence="5">Hydrolase TatD</fullName>
    </submittedName>
    <submittedName>
        <fullName evidence="6">TatD family hydrolase</fullName>
    </submittedName>
</protein>
<accession>A0AAW7Z0P9</accession>
<evidence type="ECO:0000256" key="4">
    <source>
        <dbReference type="PIRSR" id="PIRSR005902-1"/>
    </source>
</evidence>
<evidence type="ECO:0000313" key="7">
    <source>
        <dbReference type="Proteomes" id="UP000056750"/>
    </source>
</evidence>
<dbReference type="KEGG" id="asq:AVL57_03565"/>
<comment type="similarity">
    <text evidence="1">Belongs to the metallo-dependent hydrolases superfamily. TatD-type hydrolase family.</text>
</comment>
<feature type="binding site" evidence="4">
    <location>
        <position position="128"/>
    </location>
    <ligand>
        <name>a divalent metal cation</name>
        <dbReference type="ChEBI" id="CHEBI:60240"/>
        <label>2</label>
    </ligand>
</feature>
<reference evidence="5 7" key="1">
    <citation type="submission" date="2015-12" db="EMBL/GenBank/DDBJ databases">
        <title>Intraspecies pangenome expansion in the marine bacterium Alteromonas.</title>
        <authorList>
            <person name="Lopez-Perez M."/>
            <person name="Rodriguez-Valera F."/>
        </authorList>
    </citation>
    <scope>NUCLEOTIDE SEQUENCE [LARGE SCALE GENOMIC DNA]</scope>
    <source>
        <strain evidence="5 7">LMG 21861</strain>
    </source>
</reference>
<dbReference type="GO" id="GO:0046872">
    <property type="term" value="F:metal ion binding"/>
    <property type="evidence" value="ECO:0007669"/>
    <property type="project" value="UniProtKB-KW"/>
</dbReference>
<dbReference type="InterPro" id="IPR001130">
    <property type="entry name" value="TatD-like"/>
</dbReference>
<feature type="binding site" evidence="4">
    <location>
        <position position="204"/>
    </location>
    <ligand>
        <name>a divalent metal cation</name>
        <dbReference type="ChEBI" id="CHEBI:60240"/>
        <label>1</label>
    </ligand>
</feature>
<dbReference type="GeneID" id="83256729"/>
<sequence length="259" mass="28764">MPWFDAGVNLLDRRFDPHEIISNAVDAGVSRLCIITTHPNEWDAAAALHQQYPQICSYTLGIHPHNAKDVVESDYARLRSMANDAGVVAVGECGLDFNRNFSPPDVQISVFEAQLALAAELNLPVYLHERDAFEQQVACLQKVLQSLSGGIAHCFTGDTTQLNAYLDMGLYIGITGWACDEKRGEALRTAIPTIPLDRIILETDAPYLFPKTLRPRKRNNEPALLPHIGEQISELMQVAPDKLRDSSYANTCRLFCISD</sequence>
<dbReference type="Proteomes" id="UP001170717">
    <property type="component" value="Unassembled WGS sequence"/>
</dbReference>
<evidence type="ECO:0000256" key="3">
    <source>
        <dbReference type="ARBA" id="ARBA00022801"/>
    </source>
</evidence>
<gene>
    <name evidence="5" type="ORF">AVL57_03565</name>
    <name evidence="6" type="ORF">Q4527_11540</name>
</gene>